<accession>A0A835DKR8</accession>
<dbReference type="Pfam" id="PF24758">
    <property type="entry name" value="LRR_At5g56370"/>
    <property type="match status" value="1"/>
</dbReference>
<dbReference type="CDD" id="cd22160">
    <property type="entry name" value="F-box_AtFBL13-like"/>
    <property type="match status" value="1"/>
</dbReference>
<protein>
    <recommendedName>
        <fullName evidence="1">F-box domain-containing protein</fullName>
    </recommendedName>
</protein>
<dbReference type="Proteomes" id="UP000655225">
    <property type="component" value="Unassembled WGS sequence"/>
</dbReference>
<sequence length="431" mass="49491">MEMRLNPGSDIISNLPEQVIETILVHLPIGDAVRTSVLSQKWRYNWTTIPELVFDDNSIPPPVFDENHILTAQDVTIRMHKIVNFIDRVLLLHKGPVHKFEFSTLFLKDSFIDAWILFLSRNGVKELTINYRGEKYYRAPYSFFSCQAINCLNLLYCILEPPSVFKGFSHLKSLNLHSVTLSDEVLETIISNCIALERLRLIELRGCTRLKIWGLNLQHFDFQGELTHICFLDAPRLSFVSIFSDDWLLEHVGQGDSCNFVQVLGPLTGLEKLATNDNFMKSLAFGNLLARLPVTFDRLKSISLVMNFEDLNETLVMLCLLQSSPNLHELEIVHNDNDFKDLEEDFWEAQGHLDCSMNHLRVVRVSDIVGIQPELQFMKFLLANSPVLEILSVIPRSEIIVDKTMIMKELLRFQRASVIAEIVYTPNLSED</sequence>
<dbReference type="OrthoDB" id="629734at2759"/>
<comment type="caution">
    <text evidence="2">The sequence shown here is derived from an EMBL/GenBank/DDBJ whole genome shotgun (WGS) entry which is preliminary data.</text>
</comment>
<dbReference type="Pfam" id="PF08387">
    <property type="entry name" value="FBD"/>
    <property type="match status" value="1"/>
</dbReference>
<dbReference type="OMA" id="HINTERG"/>
<dbReference type="PROSITE" id="PS50181">
    <property type="entry name" value="FBOX"/>
    <property type="match status" value="1"/>
</dbReference>
<dbReference type="SUPFAM" id="SSF52047">
    <property type="entry name" value="RNI-like"/>
    <property type="match status" value="1"/>
</dbReference>
<dbReference type="InterPro" id="IPR053781">
    <property type="entry name" value="F-box_AtFBL13-like"/>
</dbReference>
<reference evidence="2 3" key="1">
    <citation type="submission" date="2020-04" db="EMBL/GenBank/DDBJ databases">
        <title>Plant Genome Project.</title>
        <authorList>
            <person name="Zhang R.-G."/>
        </authorList>
    </citation>
    <scope>NUCLEOTIDE SEQUENCE [LARGE SCALE GENOMIC DNA]</scope>
    <source>
        <strain evidence="2">YNK0</strain>
        <tissue evidence="2">Leaf</tissue>
    </source>
</reference>
<dbReference type="SMART" id="SM00579">
    <property type="entry name" value="FBD"/>
    <property type="match status" value="1"/>
</dbReference>
<name>A0A835DKR8_TETSI</name>
<dbReference type="Gene3D" id="3.80.10.10">
    <property type="entry name" value="Ribonuclease Inhibitor"/>
    <property type="match status" value="1"/>
</dbReference>
<dbReference type="PANTHER" id="PTHR31639">
    <property type="entry name" value="F-BOX PROTEIN-LIKE"/>
    <property type="match status" value="1"/>
</dbReference>
<dbReference type="InterPro" id="IPR032675">
    <property type="entry name" value="LRR_dom_sf"/>
</dbReference>
<proteinExistence type="predicted"/>
<dbReference type="Pfam" id="PF00646">
    <property type="entry name" value="F-box"/>
    <property type="match status" value="1"/>
</dbReference>
<gene>
    <name evidence="2" type="ORF">HHK36_006883</name>
</gene>
<evidence type="ECO:0000313" key="3">
    <source>
        <dbReference type="Proteomes" id="UP000655225"/>
    </source>
</evidence>
<dbReference type="InterPro" id="IPR001810">
    <property type="entry name" value="F-box_dom"/>
</dbReference>
<evidence type="ECO:0000313" key="2">
    <source>
        <dbReference type="EMBL" id="KAF8407748.1"/>
    </source>
</evidence>
<organism evidence="2 3">
    <name type="scientific">Tetracentron sinense</name>
    <name type="common">Spur-leaf</name>
    <dbReference type="NCBI Taxonomy" id="13715"/>
    <lineage>
        <taxon>Eukaryota</taxon>
        <taxon>Viridiplantae</taxon>
        <taxon>Streptophyta</taxon>
        <taxon>Embryophyta</taxon>
        <taxon>Tracheophyta</taxon>
        <taxon>Spermatophyta</taxon>
        <taxon>Magnoliopsida</taxon>
        <taxon>Trochodendrales</taxon>
        <taxon>Trochodendraceae</taxon>
        <taxon>Tetracentron</taxon>
    </lineage>
</organism>
<feature type="domain" description="F-box" evidence="1">
    <location>
        <begin position="9"/>
        <end position="43"/>
    </location>
</feature>
<dbReference type="InterPro" id="IPR055411">
    <property type="entry name" value="LRR_FXL15/At3g58940/PEG3-like"/>
</dbReference>
<dbReference type="AlphaFoldDB" id="A0A835DKR8"/>
<dbReference type="InterPro" id="IPR006566">
    <property type="entry name" value="FBD"/>
</dbReference>
<evidence type="ECO:0000259" key="1">
    <source>
        <dbReference type="PROSITE" id="PS50181"/>
    </source>
</evidence>
<dbReference type="EMBL" id="JABCRI010000004">
    <property type="protein sequence ID" value="KAF8407748.1"/>
    <property type="molecule type" value="Genomic_DNA"/>
</dbReference>
<dbReference type="SUPFAM" id="SSF81383">
    <property type="entry name" value="F-box domain"/>
    <property type="match status" value="1"/>
</dbReference>
<dbReference type="InterPro" id="IPR036047">
    <property type="entry name" value="F-box-like_dom_sf"/>
</dbReference>
<dbReference type="PANTHER" id="PTHR31639:SF237">
    <property type="entry name" value="F-BOX DOMAIN-CONTAINING PROTEIN"/>
    <property type="match status" value="1"/>
</dbReference>
<keyword evidence="3" id="KW-1185">Reference proteome</keyword>